<dbReference type="EMBL" id="JAAALK010000080">
    <property type="protein sequence ID" value="KAG8093907.1"/>
    <property type="molecule type" value="Genomic_DNA"/>
</dbReference>
<gene>
    <name evidence="2" type="ORF">GUJ93_ZPchr0012g22172</name>
</gene>
<reference evidence="2" key="1">
    <citation type="journal article" date="2021" name="bioRxiv">
        <title>Whole Genome Assembly and Annotation of Northern Wild Rice, Zizania palustris L., Supports a Whole Genome Duplication in the Zizania Genus.</title>
        <authorList>
            <person name="Haas M."/>
            <person name="Kono T."/>
            <person name="Macchietto M."/>
            <person name="Millas R."/>
            <person name="McGilp L."/>
            <person name="Shao M."/>
            <person name="Duquette J."/>
            <person name="Hirsch C.N."/>
            <person name="Kimball J."/>
        </authorList>
    </citation>
    <scope>NUCLEOTIDE SEQUENCE</scope>
    <source>
        <tissue evidence="2">Fresh leaf tissue</tissue>
    </source>
</reference>
<dbReference type="GO" id="GO:0032040">
    <property type="term" value="C:small-subunit processome"/>
    <property type="evidence" value="ECO:0007669"/>
    <property type="project" value="InterPro"/>
</dbReference>
<dbReference type="OrthoDB" id="76105at2759"/>
<proteinExistence type="predicted"/>
<dbReference type="AlphaFoldDB" id="A0A8J5WRL7"/>
<name>A0A8J5WRL7_ZIZPA</name>
<dbReference type="PANTHER" id="PTHR12416">
    <property type="entry name" value="RRNA-PROCESSING PROTEIN UTP23 HOMOLOG"/>
    <property type="match status" value="1"/>
</dbReference>
<protein>
    <submittedName>
        <fullName evidence="2">Uncharacterized protein</fullName>
    </submittedName>
</protein>
<dbReference type="Proteomes" id="UP000729402">
    <property type="component" value="Unassembled WGS sequence"/>
</dbReference>
<reference evidence="2" key="2">
    <citation type="submission" date="2021-02" db="EMBL/GenBank/DDBJ databases">
        <authorList>
            <person name="Kimball J.A."/>
            <person name="Haas M.W."/>
            <person name="Macchietto M."/>
            <person name="Kono T."/>
            <person name="Duquette J."/>
            <person name="Shao M."/>
        </authorList>
    </citation>
    <scope>NUCLEOTIDE SEQUENCE</scope>
    <source>
        <tissue evidence="2">Fresh leaf tissue</tissue>
    </source>
</reference>
<evidence type="ECO:0000313" key="2">
    <source>
        <dbReference type="EMBL" id="KAG8093907.1"/>
    </source>
</evidence>
<keyword evidence="1" id="KW-0539">Nucleus</keyword>
<evidence type="ECO:0000313" key="3">
    <source>
        <dbReference type="Proteomes" id="UP000729402"/>
    </source>
</evidence>
<keyword evidence="3" id="KW-1185">Reference proteome</keyword>
<evidence type="ECO:0000256" key="1">
    <source>
        <dbReference type="ARBA" id="ARBA00023242"/>
    </source>
</evidence>
<accession>A0A8J5WRL7</accession>
<dbReference type="InterPro" id="IPR006984">
    <property type="entry name" value="Fcf1/UTP23"/>
</dbReference>
<dbReference type="Pfam" id="PF04900">
    <property type="entry name" value="Fcf1"/>
    <property type="match status" value="1"/>
</dbReference>
<sequence length="105" mass="11911">MERTRSSAGMCLRSPRRCSSATNFIKFSIQNKIDLEKGMMACLNVKCTPCIMDCVMAELEELGQKYRVALRIAKDSRFQRLTCTHKGTYADDCVVERVTQEDSSC</sequence>
<comment type="caution">
    <text evidence="2">The sequence shown here is derived from an EMBL/GenBank/DDBJ whole genome shotgun (WGS) entry which is preliminary data.</text>
</comment>
<organism evidence="2 3">
    <name type="scientific">Zizania palustris</name>
    <name type="common">Northern wild rice</name>
    <dbReference type="NCBI Taxonomy" id="103762"/>
    <lineage>
        <taxon>Eukaryota</taxon>
        <taxon>Viridiplantae</taxon>
        <taxon>Streptophyta</taxon>
        <taxon>Embryophyta</taxon>
        <taxon>Tracheophyta</taxon>
        <taxon>Spermatophyta</taxon>
        <taxon>Magnoliopsida</taxon>
        <taxon>Liliopsida</taxon>
        <taxon>Poales</taxon>
        <taxon>Poaceae</taxon>
        <taxon>BOP clade</taxon>
        <taxon>Oryzoideae</taxon>
        <taxon>Oryzeae</taxon>
        <taxon>Zizaniinae</taxon>
        <taxon>Zizania</taxon>
    </lineage>
</organism>